<dbReference type="Proteomes" id="UP001493487">
    <property type="component" value="Unassembled WGS sequence"/>
</dbReference>
<evidence type="ECO:0000313" key="2">
    <source>
        <dbReference type="Proteomes" id="UP001493487"/>
    </source>
</evidence>
<protein>
    <submittedName>
        <fullName evidence="1">Uncharacterized protein</fullName>
    </submittedName>
</protein>
<reference evidence="1 2" key="1">
    <citation type="journal article" date="2023" name="Genome Announc.">
        <title>Pan-Genome Analyses of the Genus Cohnella and Proposal of the Novel Species Cohnella silvisoli sp. nov., Isolated from Forest Soil.</title>
        <authorList>
            <person name="Wang C."/>
            <person name="Mao L."/>
            <person name="Bao G."/>
            <person name="Zhu H."/>
        </authorList>
    </citation>
    <scope>NUCLEOTIDE SEQUENCE [LARGE SCALE GENOMIC DNA]</scope>
    <source>
        <strain evidence="1 2">NL03-T5-1</strain>
    </source>
</reference>
<evidence type="ECO:0000313" key="1">
    <source>
        <dbReference type="EMBL" id="MEQ4484148.1"/>
    </source>
</evidence>
<dbReference type="EMBL" id="JASKHM010000009">
    <property type="protein sequence ID" value="MEQ4484148.1"/>
    <property type="molecule type" value="Genomic_DNA"/>
</dbReference>
<dbReference type="RefSeq" id="WP_232186514.1">
    <property type="nucleotide sequence ID" value="NZ_JAIOAP010000008.1"/>
</dbReference>
<proteinExistence type="predicted"/>
<accession>A0ABV1KWW7</accession>
<comment type="caution">
    <text evidence="1">The sequence shown here is derived from an EMBL/GenBank/DDBJ whole genome shotgun (WGS) entry which is preliminary data.</text>
</comment>
<gene>
    <name evidence="1" type="ORF">QJS35_17260</name>
</gene>
<sequence>MGVKMGSGTHVYEVAVGWAKLPDNVRLGYTHGIVTDSKDNVYVFHTNAPPSRRVI</sequence>
<organism evidence="1 2">
    <name type="scientific">Cohnella silvisoli</name>
    <dbReference type="NCBI Taxonomy" id="2873699"/>
    <lineage>
        <taxon>Bacteria</taxon>
        <taxon>Bacillati</taxon>
        <taxon>Bacillota</taxon>
        <taxon>Bacilli</taxon>
        <taxon>Bacillales</taxon>
        <taxon>Paenibacillaceae</taxon>
        <taxon>Cohnella</taxon>
    </lineage>
</organism>
<name>A0ABV1KWW7_9BACL</name>
<keyword evidence="2" id="KW-1185">Reference proteome</keyword>